<accession>A0AAN8WNE0</accession>
<dbReference type="PRINTS" id="PR01217">
    <property type="entry name" value="PRICHEXTENSN"/>
</dbReference>
<evidence type="ECO:0000313" key="3">
    <source>
        <dbReference type="Proteomes" id="UP001381693"/>
    </source>
</evidence>
<feature type="region of interest" description="Disordered" evidence="1">
    <location>
        <begin position="117"/>
        <end position="237"/>
    </location>
</feature>
<dbReference type="EMBL" id="JAXCGZ010019368">
    <property type="protein sequence ID" value="KAK7066178.1"/>
    <property type="molecule type" value="Genomic_DNA"/>
</dbReference>
<proteinExistence type="predicted"/>
<name>A0AAN8WNE0_HALRR</name>
<evidence type="ECO:0000313" key="2">
    <source>
        <dbReference type="EMBL" id="KAK7066178.1"/>
    </source>
</evidence>
<feature type="compositionally biased region" description="Pro residues" evidence="1">
    <location>
        <begin position="165"/>
        <end position="219"/>
    </location>
</feature>
<feature type="compositionally biased region" description="Basic residues" evidence="1">
    <location>
        <begin position="118"/>
        <end position="135"/>
    </location>
</feature>
<gene>
    <name evidence="2" type="ORF">SK128_027520</name>
</gene>
<keyword evidence="3" id="KW-1185">Reference proteome</keyword>
<evidence type="ECO:0000256" key="1">
    <source>
        <dbReference type="SAM" id="MobiDB-lite"/>
    </source>
</evidence>
<sequence length="237" mass="26407">MVPSPPFITFCDCTWETRPSQWKAVLFFGLASAAVPQAAAQAESVPFHGYLPSENIRASAPEADNHPNDIYQHLPVRRPELKDDEVVIYPHHFEFEFGQDPEHHIYEVHSAKELASLRSKHGKHGKHAHDHHHHHHDDDEDHHHDKASKGTASKTGAKTLNKPVPSTPSPAPRQPNFPPPPPPPRPFGSYPPPPPPPHGAYPPPPPPGAYPHPPPPQSRPYPYRHQAAFPPRLPHQG</sequence>
<dbReference type="Proteomes" id="UP001381693">
    <property type="component" value="Unassembled WGS sequence"/>
</dbReference>
<dbReference type="AlphaFoldDB" id="A0AAN8WNE0"/>
<organism evidence="2 3">
    <name type="scientific">Halocaridina rubra</name>
    <name type="common">Hawaiian red shrimp</name>
    <dbReference type="NCBI Taxonomy" id="373956"/>
    <lineage>
        <taxon>Eukaryota</taxon>
        <taxon>Metazoa</taxon>
        <taxon>Ecdysozoa</taxon>
        <taxon>Arthropoda</taxon>
        <taxon>Crustacea</taxon>
        <taxon>Multicrustacea</taxon>
        <taxon>Malacostraca</taxon>
        <taxon>Eumalacostraca</taxon>
        <taxon>Eucarida</taxon>
        <taxon>Decapoda</taxon>
        <taxon>Pleocyemata</taxon>
        <taxon>Caridea</taxon>
        <taxon>Atyoidea</taxon>
        <taxon>Atyidae</taxon>
        <taxon>Halocaridina</taxon>
    </lineage>
</organism>
<comment type="caution">
    <text evidence="2">The sequence shown here is derived from an EMBL/GenBank/DDBJ whole genome shotgun (WGS) entry which is preliminary data.</text>
</comment>
<protein>
    <submittedName>
        <fullName evidence="2">Uncharacterized protein</fullName>
    </submittedName>
</protein>
<reference evidence="2 3" key="1">
    <citation type="submission" date="2023-11" db="EMBL/GenBank/DDBJ databases">
        <title>Halocaridina rubra genome assembly.</title>
        <authorList>
            <person name="Smith C."/>
        </authorList>
    </citation>
    <scope>NUCLEOTIDE SEQUENCE [LARGE SCALE GENOMIC DNA]</scope>
    <source>
        <strain evidence="2">EP-1</strain>
        <tissue evidence="2">Whole</tissue>
    </source>
</reference>